<comment type="caution">
    <text evidence="15">The sequence shown here is derived from an EMBL/GenBank/DDBJ whole genome shotgun (WGS) entry which is preliminary data.</text>
</comment>
<protein>
    <recommendedName>
        <fullName evidence="6 11">Uroporphyrinogen decarboxylase</fullName>
        <ecNumber evidence="6 11">4.1.1.37</ecNumber>
    </recommendedName>
</protein>
<comment type="function">
    <text evidence="1">Catalyzes the decarboxylation of four acetate groups of uroporphyrinogen-III to yield coproporphyrinogen-III.</text>
</comment>
<dbReference type="GO" id="GO:0009507">
    <property type="term" value="C:chloroplast"/>
    <property type="evidence" value="ECO:0007669"/>
    <property type="project" value="UniProtKB-SubCell"/>
</dbReference>
<evidence type="ECO:0000256" key="3">
    <source>
        <dbReference type="ARBA" id="ARBA00004804"/>
    </source>
</evidence>
<dbReference type="NCBIfam" id="TIGR01464">
    <property type="entry name" value="hemE"/>
    <property type="match status" value="1"/>
</dbReference>
<dbReference type="FunFam" id="3.20.20.210:FF:000006">
    <property type="entry name" value="Uroporphyrinogen decarboxylase"/>
    <property type="match status" value="1"/>
</dbReference>
<dbReference type="Pfam" id="PF01208">
    <property type="entry name" value="URO-D"/>
    <property type="match status" value="1"/>
</dbReference>
<evidence type="ECO:0000256" key="7">
    <source>
        <dbReference type="ARBA" id="ARBA00022793"/>
    </source>
</evidence>
<dbReference type="GO" id="GO:0006782">
    <property type="term" value="P:protoporphyrinogen IX biosynthetic process"/>
    <property type="evidence" value="ECO:0007669"/>
    <property type="project" value="UniProtKB-UniPathway"/>
</dbReference>
<dbReference type="SUPFAM" id="SSF51726">
    <property type="entry name" value="UROD/MetE-like"/>
    <property type="match status" value="1"/>
</dbReference>
<name>I0YW87_COCSC</name>
<dbReference type="GO" id="GO:0004853">
    <property type="term" value="F:uroporphyrinogen decarboxylase activity"/>
    <property type="evidence" value="ECO:0007669"/>
    <property type="project" value="UniProtKB-EC"/>
</dbReference>
<dbReference type="PROSITE" id="PS00906">
    <property type="entry name" value="UROD_1"/>
    <property type="match status" value="1"/>
</dbReference>
<comment type="catalytic activity">
    <reaction evidence="10 11">
        <text>uroporphyrinogen III + 4 H(+) = coproporphyrinogen III + 4 CO2</text>
        <dbReference type="Rhea" id="RHEA:19865"/>
        <dbReference type="ChEBI" id="CHEBI:15378"/>
        <dbReference type="ChEBI" id="CHEBI:16526"/>
        <dbReference type="ChEBI" id="CHEBI:57308"/>
        <dbReference type="ChEBI" id="CHEBI:57309"/>
        <dbReference type="EC" id="4.1.1.37"/>
    </reaction>
</comment>
<evidence type="ECO:0000256" key="1">
    <source>
        <dbReference type="ARBA" id="ARBA00002448"/>
    </source>
</evidence>
<evidence type="ECO:0000256" key="12">
    <source>
        <dbReference type="RuleBase" id="RU004169"/>
    </source>
</evidence>
<evidence type="ECO:0000256" key="4">
    <source>
        <dbReference type="ARBA" id="ARBA00009935"/>
    </source>
</evidence>
<dbReference type="InterPro" id="IPR000257">
    <property type="entry name" value="Uroporphyrinogen_deCOase"/>
</dbReference>
<organism evidence="15 16">
    <name type="scientific">Coccomyxa subellipsoidea (strain C-169)</name>
    <name type="common">Green microalga</name>
    <dbReference type="NCBI Taxonomy" id="574566"/>
    <lineage>
        <taxon>Eukaryota</taxon>
        <taxon>Viridiplantae</taxon>
        <taxon>Chlorophyta</taxon>
        <taxon>core chlorophytes</taxon>
        <taxon>Trebouxiophyceae</taxon>
        <taxon>Trebouxiophyceae incertae sedis</taxon>
        <taxon>Coccomyxaceae</taxon>
        <taxon>Coccomyxa</taxon>
        <taxon>Coccomyxa subellipsoidea</taxon>
    </lineage>
</organism>
<dbReference type="InterPro" id="IPR006361">
    <property type="entry name" value="Uroporphyrinogen_deCO2ase_HemE"/>
</dbReference>
<evidence type="ECO:0000256" key="8">
    <source>
        <dbReference type="ARBA" id="ARBA00023239"/>
    </source>
</evidence>
<evidence type="ECO:0000256" key="9">
    <source>
        <dbReference type="ARBA" id="ARBA00023244"/>
    </source>
</evidence>
<dbReference type="RefSeq" id="XP_005647200.1">
    <property type="nucleotide sequence ID" value="XM_005647143.1"/>
</dbReference>
<feature type="domain" description="Uroporphyrinogen decarboxylase (URO-D)" evidence="13">
    <location>
        <begin position="36"/>
        <end position="45"/>
    </location>
</feature>
<dbReference type="EMBL" id="AGSI01000009">
    <property type="protein sequence ID" value="EIE22656.1"/>
    <property type="molecule type" value="Genomic_DNA"/>
</dbReference>
<evidence type="ECO:0000256" key="2">
    <source>
        <dbReference type="ARBA" id="ARBA00004229"/>
    </source>
</evidence>
<keyword evidence="9 11" id="KW-0627">Porphyrin biosynthesis</keyword>
<evidence type="ECO:0000256" key="10">
    <source>
        <dbReference type="ARBA" id="ARBA00048033"/>
    </source>
</evidence>
<feature type="domain" description="Uroporphyrinogen decarboxylase (URO-D)" evidence="14">
    <location>
        <begin position="156"/>
        <end position="172"/>
    </location>
</feature>
<dbReference type="EC" id="4.1.1.37" evidence="6 11"/>
<sequence>MATMSLVEHSTIAAQSGTQEPLLLQALNGVPVHRPPVWMMRQAGRYMKVYQDLCKKHPTFRERSENTDLAVEVSLQPWRAFKPDGVILFSDILTPLTGMNIPFDIDTGRGPIIHDPIRTMEQVNQVTRLEAEEATPYVGEALRALRAEVGNEAAVLGFVGAPFTLASYIVEGGSSKNYTHIKRLAFTQPAVLHALLSKLADNVADYIRYQADAGAQVVQIFDSWASQLSPQDFEVFSAPYIKQIIADVRKTHPQLKLILYISGSGGLLERMAACQPDIMSIDQHVDLRDAIARIGPDFAVQGNMDPGVLFGSRDVIEQRILDTVRAAQGTRHVMNLGHGVLVGTPEDSVAHFFEVARTVHERL</sequence>
<evidence type="ECO:0000313" key="16">
    <source>
        <dbReference type="Proteomes" id="UP000007264"/>
    </source>
</evidence>
<evidence type="ECO:0000256" key="5">
    <source>
        <dbReference type="ARBA" id="ARBA00011738"/>
    </source>
</evidence>
<comment type="similarity">
    <text evidence="4 12">Belongs to the uroporphyrinogen decarboxylase family.</text>
</comment>
<dbReference type="KEGG" id="csl:COCSUDRAFT_36798"/>
<dbReference type="GeneID" id="17040643"/>
<dbReference type="Proteomes" id="UP000007264">
    <property type="component" value="Unassembled WGS sequence"/>
</dbReference>
<keyword evidence="8 11" id="KW-0456">Lyase</keyword>
<comment type="subunit">
    <text evidence="5">Homodimer.</text>
</comment>
<dbReference type="Gene3D" id="3.20.20.210">
    <property type="match status" value="1"/>
</dbReference>
<dbReference type="UniPathway" id="UPA00251">
    <property type="reaction ID" value="UER00321"/>
</dbReference>
<reference evidence="15 16" key="1">
    <citation type="journal article" date="2012" name="Genome Biol.">
        <title>The genome of the polar eukaryotic microalga coccomyxa subellipsoidea reveals traits of cold adaptation.</title>
        <authorList>
            <person name="Blanc G."/>
            <person name="Agarkova I."/>
            <person name="Grimwood J."/>
            <person name="Kuo A."/>
            <person name="Brueggeman A."/>
            <person name="Dunigan D."/>
            <person name="Gurnon J."/>
            <person name="Ladunga I."/>
            <person name="Lindquist E."/>
            <person name="Lucas S."/>
            <person name="Pangilinan J."/>
            <person name="Proschold T."/>
            <person name="Salamov A."/>
            <person name="Schmutz J."/>
            <person name="Weeks D."/>
            <person name="Yamada T."/>
            <person name="Claverie J.M."/>
            <person name="Grigoriev I."/>
            <person name="Van Etten J."/>
            <person name="Lomsadze A."/>
            <person name="Borodovsky M."/>
        </authorList>
    </citation>
    <scope>NUCLEOTIDE SEQUENCE [LARGE SCALE GENOMIC DNA]</scope>
    <source>
        <strain evidence="15 16">C-169</strain>
    </source>
</reference>
<dbReference type="InterPro" id="IPR038071">
    <property type="entry name" value="UROD/MetE-like_sf"/>
</dbReference>
<dbReference type="eggNOG" id="KOG2872">
    <property type="taxonomic scope" value="Eukaryota"/>
</dbReference>
<accession>I0YW87</accession>
<dbReference type="PANTHER" id="PTHR21091">
    <property type="entry name" value="METHYLTETRAHYDROFOLATE:HOMOCYSTEINE METHYLTRANSFERASE RELATED"/>
    <property type="match status" value="1"/>
</dbReference>
<dbReference type="STRING" id="574566.I0YW87"/>
<keyword evidence="7 11" id="KW-0210">Decarboxylase</keyword>
<evidence type="ECO:0000259" key="13">
    <source>
        <dbReference type="PROSITE" id="PS00906"/>
    </source>
</evidence>
<keyword evidence="16" id="KW-1185">Reference proteome</keyword>
<comment type="subcellular location">
    <subcellularLocation>
        <location evidence="2">Plastid</location>
        <location evidence="2">Chloroplast</location>
    </subcellularLocation>
</comment>
<gene>
    <name evidence="15" type="ORF">COCSUDRAFT_36798</name>
</gene>
<dbReference type="PANTHER" id="PTHR21091:SF169">
    <property type="entry name" value="UROPORPHYRINOGEN DECARBOXYLASE"/>
    <property type="match status" value="1"/>
</dbReference>
<comment type="pathway">
    <text evidence="3 11">Porphyrin-containing compound metabolism; protoporphyrin-IX biosynthesis; coproporphyrinogen-III from 5-aminolevulinate: step 4/4.</text>
</comment>
<evidence type="ECO:0000256" key="6">
    <source>
        <dbReference type="ARBA" id="ARBA00012288"/>
    </source>
</evidence>
<dbReference type="CDD" id="cd00717">
    <property type="entry name" value="URO-D"/>
    <property type="match status" value="1"/>
</dbReference>
<evidence type="ECO:0000256" key="11">
    <source>
        <dbReference type="RuleBase" id="RU000554"/>
    </source>
</evidence>
<evidence type="ECO:0000259" key="14">
    <source>
        <dbReference type="PROSITE" id="PS00907"/>
    </source>
</evidence>
<dbReference type="PROSITE" id="PS00907">
    <property type="entry name" value="UROD_2"/>
    <property type="match status" value="1"/>
</dbReference>
<dbReference type="AlphaFoldDB" id="I0YW87"/>
<proteinExistence type="inferred from homology"/>
<dbReference type="HAMAP" id="MF_00218">
    <property type="entry name" value="URO_D"/>
    <property type="match status" value="1"/>
</dbReference>
<dbReference type="OrthoDB" id="339900at2759"/>
<evidence type="ECO:0000313" key="15">
    <source>
        <dbReference type="EMBL" id="EIE22656.1"/>
    </source>
</evidence>